<dbReference type="InterPro" id="IPR015517">
    <property type="entry name" value="dCMP_deaminase-rel"/>
</dbReference>
<proteinExistence type="predicted"/>
<reference evidence="5 6" key="1">
    <citation type="submission" date="2019-09" db="EMBL/GenBank/DDBJ databases">
        <authorList>
            <person name="Christie C.A."/>
            <person name="Diallo A.S."/>
            <person name="Dixon Z."/>
            <person name="McIntosh P.M."/>
            <person name="Murthy K.H."/>
            <person name="Rosen M.G."/>
            <person name="Simpson L.M."/>
            <person name="Koustas K."/>
            <person name="Fogarty M.P."/>
            <person name="Molloy S.D."/>
            <person name="Garlena R.A."/>
            <person name="Russell D.A."/>
            <person name="Pope W.H."/>
            <person name="Jacobs-Sera D."/>
            <person name="Hatfull G.F."/>
        </authorList>
    </citation>
    <scope>NUCLEOTIDE SEQUENCE [LARGE SCALE GENOMIC DNA]</scope>
</reference>
<dbReference type="KEGG" id="vg:77924342"/>
<dbReference type="InterPro" id="IPR016473">
    <property type="entry name" value="dCMP_deaminase"/>
</dbReference>
<feature type="binding site" evidence="3">
    <location>
        <position position="99"/>
    </location>
    <ligand>
        <name>Zn(2+)</name>
        <dbReference type="ChEBI" id="CHEBI:29105"/>
        <note>catalytic</note>
    </ligand>
</feature>
<gene>
    <name evidence="5" type="primary">175</name>
    <name evidence="5" type="ORF">SEA_SIXAMA_175</name>
</gene>
<protein>
    <submittedName>
        <fullName evidence="5">Deoxycytidylate deaminase</fullName>
    </submittedName>
</protein>
<feature type="binding site" evidence="3">
    <location>
        <position position="102"/>
    </location>
    <ligand>
        <name>Zn(2+)</name>
        <dbReference type="ChEBI" id="CHEBI:29105"/>
        <note>catalytic</note>
    </ligand>
</feature>
<keyword evidence="3" id="KW-0862">Zinc</keyword>
<dbReference type="PROSITE" id="PS51747">
    <property type="entry name" value="CYT_DCMP_DEAMINASES_2"/>
    <property type="match status" value="1"/>
</dbReference>
<evidence type="ECO:0000259" key="4">
    <source>
        <dbReference type="PROSITE" id="PS51747"/>
    </source>
</evidence>
<sequence>MAEAVAERSKCSRAKIGCVIVDRGQVVISTGYNGPPPNYLGDRGGVSTGCRTWCERAKNKDTDPSYSTCPSNHAEANAIVRADWSRMAGSTAYVTGAVCITCAKLLAAAGVTMVVHRVSATDSHRRPQTVESFLKQCGVSVLRVGDDYGTNIQA</sequence>
<organism evidence="5 6">
    <name type="scientific">Gordonia phage Sixama</name>
    <dbReference type="NCBI Taxonomy" id="2653271"/>
    <lineage>
        <taxon>Viruses</taxon>
        <taxon>Duplodnaviria</taxon>
        <taxon>Heunggongvirae</taxon>
        <taxon>Uroviricota</taxon>
        <taxon>Caudoviricetes</taxon>
        <taxon>Sixamavirus</taxon>
        <taxon>Sixamavirus sixama</taxon>
    </lineage>
</organism>
<comment type="cofactor">
    <cofactor evidence="3">
        <name>Zn(2+)</name>
        <dbReference type="ChEBI" id="CHEBI:29105"/>
    </cofactor>
</comment>
<accession>A0A5Q2F773</accession>
<dbReference type="Gene3D" id="3.40.140.10">
    <property type="entry name" value="Cytidine Deaminase, domain 2"/>
    <property type="match status" value="1"/>
</dbReference>
<name>A0A5Q2F773_9CAUD</name>
<evidence type="ECO:0000313" key="6">
    <source>
        <dbReference type="Proteomes" id="UP000400849"/>
    </source>
</evidence>
<dbReference type="SUPFAM" id="SSF53927">
    <property type="entry name" value="Cytidine deaminase-like"/>
    <property type="match status" value="1"/>
</dbReference>
<feature type="domain" description="CMP/dCMP-type deaminase" evidence="4">
    <location>
        <begin position="1"/>
        <end position="141"/>
    </location>
</feature>
<dbReference type="GO" id="GO:0006220">
    <property type="term" value="P:pyrimidine nucleotide metabolic process"/>
    <property type="evidence" value="ECO:0007669"/>
    <property type="project" value="InterPro"/>
</dbReference>
<evidence type="ECO:0000256" key="2">
    <source>
        <dbReference type="PIRSR" id="PIRSR006019-1"/>
    </source>
</evidence>
<keyword evidence="3" id="KW-0479">Metal-binding</keyword>
<dbReference type="PANTHER" id="PTHR11086:SF18">
    <property type="entry name" value="DEOXYCYTIDYLATE DEAMINASE"/>
    <property type="match status" value="1"/>
</dbReference>
<dbReference type="GeneID" id="77924342"/>
<dbReference type="RefSeq" id="YP_010648855.1">
    <property type="nucleotide sequence ID" value="NC_070762.1"/>
</dbReference>
<dbReference type="PANTHER" id="PTHR11086">
    <property type="entry name" value="DEOXYCYTIDYLATE DEAMINASE-RELATED"/>
    <property type="match status" value="1"/>
</dbReference>
<dbReference type="InterPro" id="IPR002125">
    <property type="entry name" value="CMP_dCMP_dom"/>
</dbReference>
<feature type="binding site" evidence="3">
    <location>
        <position position="73"/>
    </location>
    <ligand>
        <name>Zn(2+)</name>
        <dbReference type="ChEBI" id="CHEBI:29105"/>
        <note>catalytic</note>
    </ligand>
</feature>
<dbReference type="Proteomes" id="UP000400849">
    <property type="component" value="Segment"/>
</dbReference>
<evidence type="ECO:0000313" key="5">
    <source>
        <dbReference type="EMBL" id="QGF20325.1"/>
    </source>
</evidence>
<evidence type="ECO:0000256" key="1">
    <source>
        <dbReference type="ARBA" id="ARBA00022801"/>
    </source>
</evidence>
<feature type="active site" description="Proton donor" evidence="2">
    <location>
        <position position="75"/>
    </location>
</feature>
<keyword evidence="1" id="KW-0378">Hydrolase</keyword>
<dbReference type="Pfam" id="PF00383">
    <property type="entry name" value="dCMP_cyt_deam_1"/>
    <property type="match status" value="1"/>
</dbReference>
<dbReference type="PIRSF" id="PIRSF006019">
    <property type="entry name" value="dCMP_deaminase"/>
    <property type="match status" value="1"/>
</dbReference>
<dbReference type="GO" id="GO:0008270">
    <property type="term" value="F:zinc ion binding"/>
    <property type="evidence" value="ECO:0007669"/>
    <property type="project" value="InterPro"/>
</dbReference>
<keyword evidence="6" id="KW-1185">Reference proteome</keyword>
<evidence type="ECO:0000256" key="3">
    <source>
        <dbReference type="PIRSR" id="PIRSR006019-2"/>
    </source>
</evidence>
<dbReference type="InterPro" id="IPR016193">
    <property type="entry name" value="Cytidine_deaminase-like"/>
</dbReference>
<dbReference type="GO" id="GO:0004132">
    <property type="term" value="F:dCMP deaminase activity"/>
    <property type="evidence" value="ECO:0007669"/>
    <property type="project" value="InterPro"/>
</dbReference>
<dbReference type="EMBL" id="MN484601">
    <property type="protein sequence ID" value="QGF20325.1"/>
    <property type="molecule type" value="Genomic_DNA"/>
</dbReference>